<dbReference type="PANTHER" id="PTHR33645:SF2">
    <property type="entry name" value="FAMILY PROTEIN, PUTATIVE (DUF3754)-RELATED"/>
    <property type="match status" value="1"/>
</dbReference>
<dbReference type="Pfam" id="PF12576">
    <property type="entry name" value="DUF3754"/>
    <property type="match status" value="1"/>
</dbReference>
<protein>
    <submittedName>
        <fullName evidence="2">Uncharacterized protein</fullName>
    </submittedName>
</protein>
<comment type="caution">
    <text evidence="2">The sequence shown here is derived from an EMBL/GenBank/DDBJ whole genome shotgun (WGS) entry which is preliminary data.</text>
</comment>
<evidence type="ECO:0000313" key="3">
    <source>
        <dbReference type="Proteomes" id="UP000626109"/>
    </source>
</evidence>
<proteinExistence type="predicted"/>
<dbReference type="PANTHER" id="PTHR33645">
    <property type="entry name" value="AMINOPEPTIDASE (DUF3754)"/>
    <property type="match status" value="1"/>
</dbReference>
<accession>A0A813JB09</accession>
<name>A0A813JB09_POLGL</name>
<dbReference type="Proteomes" id="UP000626109">
    <property type="component" value="Unassembled WGS sequence"/>
</dbReference>
<dbReference type="AlphaFoldDB" id="A0A813JB09"/>
<feature type="region of interest" description="Disordered" evidence="1">
    <location>
        <begin position="66"/>
        <end position="90"/>
    </location>
</feature>
<organism evidence="2 3">
    <name type="scientific">Polarella glacialis</name>
    <name type="common">Dinoflagellate</name>
    <dbReference type="NCBI Taxonomy" id="89957"/>
    <lineage>
        <taxon>Eukaryota</taxon>
        <taxon>Sar</taxon>
        <taxon>Alveolata</taxon>
        <taxon>Dinophyceae</taxon>
        <taxon>Suessiales</taxon>
        <taxon>Suessiaceae</taxon>
        <taxon>Polarella</taxon>
    </lineage>
</organism>
<reference evidence="2" key="1">
    <citation type="submission" date="2021-02" db="EMBL/GenBank/DDBJ databases">
        <authorList>
            <person name="Dougan E. K."/>
            <person name="Rhodes N."/>
            <person name="Thang M."/>
            <person name="Chan C."/>
        </authorList>
    </citation>
    <scope>NUCLEOTIDE SEQUENCE</scope>
</reference>
<sequence length="844" mass="93269">MQGAASHAPRFSQRAATGSSLDVYTSPVLLLSSLRASPKQLQPLPAGRQSLDSLTPGAALAAAALAARTGQRRPRAALGPRPERSSRRRSLAALGCRRRCSHATLLGASVPPPGAALVAGSGEARNLCAFRRPGLRDAEGAAGFIGDQLEELSLPRVRGQCVPIDEYSFIPVPPEVLQEQLGVRALRLGWSKRGWSRGQDSGASAEAEPDGTMGLWDSFCEQLRALVHEELADLRGGLISAYQPFDPARRRWVGHWPLPDKEVKFAKQFLRAASLAGFTPLSRIDLERTRELKADLLSLPVQIDWDCLDSRWIEGLFHSEVQEVVGSRQSDDQQYFNPRLSDFGAYVLALKRGVSLESQTGRFLMQKLDSLQSHWLLKIGRLLQATLRGTASLGSSFWRKAILPASFATASAAGKLPPAVKRLAQKSEKETATGHAVAASARYAVRRWGRLLAGCRRAWVRARPWMLEQLRGLRMRIAGTQVLRRLQPGRYQYIQWLFGDVLGQGRWSTERAALIQRLADAWSQELKVRSVGAPEFETATPAQMGPQLPEEKSAQEQLEALAKGNYLERIAMEHVPWSWSSLLKPTTELQEPQFHEIIIAYRLQETDRTGQSQLPWSAPPLRALPRRAIHVRRFYEVAMKDIKMVLPQEAWRVRGRPLDMIRADLITLAGVFGLAFSFHSQAAHSYLALSPMVLLMIRSFLNYRRVKVISNSSISSMLFDRCLDKDAGLMRLLPDAAEAQVFAEIALAYWSLQDLGCEAGLPAAGVRPDLGKALRRLRSWQLLEVEVAVDAESQADASVPGSSCRPRLRLSSRGNSLDEAPVLLRAIRAEQLGKGQVGAGWDGL</sequence>
<evidence type="ECO:0000256" key="1">
    <source>
        <dbReference type="SAM" id="MobiDB-lite"/>
    </source>
</evidence>
<dbReference type="EMBL" id="CAJNNW010024557">
    <property type="protein sequence ID" value="CAE8673167.1"/>
    <property type="molecule type" value="Genomic_DNA"/>
</dbReference>
<evidence type="ECO:0000313" key="2">
    <source>
        <dbReference type="EMBL" id="CAE8673167.1"/>
    </source>
</evidence>
<dbReference type="InterPro" id="IPR022227">
    <property type="entry name" value="DUF3754"/>
</dbReference>
<gene>
    <name evidence="2" type="ORF">PGLA2088_LOCUS18402</name>
</gene>